<proteinExistence type="predicted"/>
<sequence length="309" mass="34042">MMRKLLLGSSVILCAALLAPVAHTASAAGPAPKGTQVVVNNNDLETKDILNKNNQVFFSLTSLQSLGGLTFAWNNTTKQVTVKGSGTSLQLTINNRTALKNGASVSLSAAPFIHNGKTMIPLRFVAEALDGSVTWNPNTQTAFVSKPGAKLLADLKSSELSTARNAAINLPRVSQLTEDFEPSVETASLQYYFPAKTKDRFIEVNNNVIRYYQLTKNTAYLKWQALTGDKASKQENLYFINRSLTQENGSLPDFTATTFAGFRWMPHITSTGYGLMNKENWNEVIYKEAEVPQPKLKENYIIVDIPEEQ</sequence>
<evidence type="ECO:0000256" key="1">
    <source>
        <dbReference type="SAM" id="SignalP"/>
    </source>
</evidence>
<gene>
    <name evidence="3" type="ORF">ACFSX3_08995</name>
</gene>
<evidence type="ECO:0000259" key="2">
    <source>
        <dbReference type="Pfam" id="PF07833"/>
    </source>
</evidence>
<evidence type="ECO:0000313" key="4">
    <source>
        <dbReference type="Proteomes" id="UP001597448"/>
    </source>
</evidence>
<comment type="caution">
    <text evidence="3">The sequence shown here is derived from an EMBL/GenBank/DDBJ whole genome shotgun (WGS) entry which is preliminary data.</text>
</comment>
<accession>A0ABW5F4Y6</accession>
<dbReference type="Gene3D" id="3.30.457.10">
    <property type="entry name" value="Copper amine oxidase-like, N-terminal domain"/>
    <property type="match status" value="1"/>
</dbReference>
<reference evidence="4" key="1">
    <citation type="journal article" date="2019" name="Int. J. Syst. Evol. Microbiol.">
        <title>The Global Catalogue of Microorganisms (GCM) 10K type strain sequencing project: providing services to taxonomists for standard genome sequencing and annotation.</title>
        <authorList>
            <consortium name="The Broad Institute Genomics Platform"/>
            <consortium name="The Broad Institute Genome Sequencing Center for Infectious Disease"/>
            <person name="Wu L."/>
            <person name="Ma J."/>
        </authorList>
    </citation>
    <scope>NUCLEOTIDE SEQUENCE [LARGE SCALE GENOMIC DNA]</scope>
    <source>
        <strain evidence="4">CCM 8725</strain>
    </source>
</reference>
<dbReference type="EMBL" id="JBHUKY010000019">
    <property type="protein sequence ID" value="MFD2410004.1"/>
    <property type="molecule type" value="Genomic_DNA"/>
</dbReference>
<name>A0ABW5F4Y6_9BACL</name>
<feature type="domain" description="Copper amine oxidase-like N-terminal" evidence="2">
    <location>
        <begin position="39"/>
        <end position="143"/>
    </location>
</feature>
<feature type="chain" id="PRO_5045537035" evidence="1">
    <location>
        <begin position="28"/>
        <end position="309"/>
    </location>
</feature>
<dbReference type="Proteomes" id="UP001597448">
    <property type="component" value="Unassembled WGS sequence"/>
</dbReference>
<feature type="signal peptide" evidence="1">
    <location>
        <begin position="1"/>
        <end position="27"/>
    </location>
</feature>
<evidence type="ECO:0000313" key="3">
    <source>
        <dbReference type="EMBL" id="MFD2410004.1"/>
    </source>
</evidence>
<organism evidence="3 4">
    <name type="scientific">Paenibacillus rhizoplanae</name>
    <dbReference type="NCBI Taxonomy" id="1917181"/>
    <lineage>
        <taxon>Bacteria</taxon>
        <taxon>Bacillati</taxon>
        <taxon>Bacillota</taxon>
        <taxon>Bacilli</taxon>
        <taxon>Bacillales</taxon>
        <taxon>Paenibacillaceae</taxon>
        <taxon>Paenibacillus</taxon>
    </lineage>
</organism>
<keyword evidence="1" id="KW-0732">Signal</keyword>
<dbReference type="InterPro" id="IPR012854">
    <property type="entry name" value="Cu_amine_oxidase-like_N"/>
</dbReference>
<dbReference type="SUPFAM" id="SSF55383">
    <property type="entry name" value="Copper amine oxidase, domain N"/>
    <property type="match status" value="1"/>
</dbReference>
<protein>
    <submittedName>
        <fullName evidence="3">Copper amine oxidase N-terminal domain-containing protein</fullName>
    </submittedName>
</protein>
<keyword evidence="4" id="KW-1185">Reference proteome</keyword>
<dbReference type="Pfam" id="PF07833">
    <property type="entry name" value="Cu_amine_oxidN1"/>
    <property type="match status" value="1"/>
</dbReference>
<dbReference type="RefSeq" id="WP_379254435.1">
    <property type="nucleotide sequence ID" value="NZ_JBHSVQ010000001.1"/>
</dbReference>
<dbReference type="InterPro" id="IPR036582">
    <property type="entry name" value="Mao_N_sf"/>
</dbReference>